<dbReference type="EMBL" id="BDQX01000159">
    <property type="protein sequence ID" value="GBG08213.1"/>
    <property type="molecule type" value="Genomic_DNA"/>
</dbReference>
<keyword evidence="4" id="KW-1185">Reference proteome</keyword>
<dbReference type="InterPro" id="IPR005545">
    <property type="entry name" value="YCII"/>
</dbReference>
<feature type="domain" description="YCII-related" evidence="2">
    <location>
        <begin position="5"/>
        <end position="88"/>
    </location>
</feature>
<gene>
    <name evidence="3" type="ORF">PAT3040_02785</name>
</gene>
<reference evidence="3 4" key="1">
    <citation type="submission" date="2017-08" db="EMBL/GenBank/DDBJ databases">
        <title>Substantial Increase in Enzyme Production by Combined Drug-Resistance Mutations in Paenibacillus agaridevorans.</title>
        <authorList>
            <person name="Tanaka Y."/>
            <person name="Funane K."/>
            <person name="Hosaka T."/>
            <person name="Shiwa Y."/>
            <person name="Fujita N."/>
            <person name="Miyazaki T."/>
            <person name="Yoshikawa H."/>
            <person name="Murakami K."/>
            <person name="Kasahara K."/>
            <person name="Inaoka T."/>
            <person name="Hiraga Y."/>
            <person name="Ochi K."/>
        </authorList>
    </citation>
    <scope>NUCLEOTIDE SEQUENCE [LARGE SCALE GENOMIC DNA]</scope>
    <source>
        <strain evidence="3 4">T-3040</strain>
    </source>
</reference>
<comment type="caution">
    <text evidence="3">The sequence shown here is derived from an EMBL/GenBank/DDBJ whole genome shotgun (WGS) entry which is preliminary data.</text>
</comment>
<evidence type="ECO:0000256" key="1">
    <source>
        <dbReference type="ARBA" id="ARBA00007689"/>
    </source>
</evidence>
<comment type="similarity">
    <text evidence="1">Belongs to the YciI family.</text>
</comment>
<evidence type="ECO:0000259" key="2">
    <source>
        <dbReference type="Pfam" id="PF03795"/>
    </source>
</evidence>
<dbReference type="SUPFAM" id="SSF54909">
    <property type="entry name" value="Dimeric alpha+beta barrel"/>
    <property type="match status" value="1"/>
</dbReference>
<accession>A0A2R5EWP0</accession>
<dbReference type="AlphaFoldDB" id="A0A2R5EWP0"/>
<dbReference type="Pfam" id="PF03795">
    <property type="entry name" value="YCII"/>
    <property type="match status" value="1"/>
</dbReference>
<dbReference type="Proteomes" id="UP000245202">
    <property type="component" value="Unassembled WGS sequence"/>
</dbReference>
<evidence type="ECO:0000313" key="3">
    <source>
        <dbReference type="EMBL" id="GBG08213.1"/>
    </source>
</evidence>
<name>A0A2R5EWP0_9BACL</name>
<proteinExistence type="inferred from homology"/>
<organism evidence="3 4">
    <name type="scientific">Paenibacillus agaridevorans</name>
    <dbReference type="NCBI Taxonomy" id="171404"/>
    <lineage>
        <taxon>Bacteria</taxon>
        <taxon>Bacillati</taxon>
        <taxon>Bacillota</taxon>
        <taxon>Bacilli</taxon>
        <taxon>Bacillales</taxon>
        <taxon>Paenibacillaceae</taxon>
        <taxon>Paenibacillus</taxon>
    </lineage>
</organism>
<dbReference type="RefSeq" id="WP_108993181.1">
    <property type="nucleotide sequence ID" value="NZ_BDQX01000159.1"/>
</dbReference>
<dbReference type="InterPro" id="IPR011008">
    <property type="entry name" value="Dimeric_a/b-barrel"/>
</dbReference>
<evidence type="ECO:0000313" key="4">
    <source>
        <dbReference type="Proteomes" id="UP000245202"/>
    </source>
</evidence>
<sequence>MKFLYVYRSGEVPDENAAQNIHELWSWLENLKETGYEKVRFAGTGRKVVSQHMVEEYTGDIFGVSVIEAESLEEAARLTSDWPELQYGGRIEIIGALD</sequence>
<protein>
    <recommendedName>
        <fullName evidence="2">YCII-related domain-containing protein</fullName>
    </recommendedName>
</protein>